<reference evidence="7 9" key="2">
    <citation type="journal article" date="2017" name="BMC Genomics">
        <title>Genomic analysis of methanogenic archaea reveals a shift towards energy conservation.</title>
        <authorList>
            <person name="Gilmore S.P."/>
            <person name="Henske J.K."/>
            <person name="Sexton J.A."/>
            <person name="Solomon K.V."/>
            <person name="Seppala S."/>
            <person name="Yoo J.I."/>
            <person name="Huyett L.M."/>
            <person name="Pressman A."/>
            <person name="Cogan J.Z."/>
            <person name="Kivenson V."/>
            <person name="Peng X."/>
            <person name="Tan Y."/>
            <person name="Valentine D.L."/>
            <person name="O'Malley M.A."/>
        </authorList>
    </citation>
    <scope>NUCLEOTIDE SEQUENCE [LARGE SCALE GENOMIC DNA]</scope>
    <source>
        <strain evidence="7 9">1R-7</strain>
    </source>
</reference>
<keyword evidence="3 4" id="KW-0548">Nucleotidyltransferase</keyword>
<accession>A0A2A2HF00</accession>
<dbReference type="Pfam" id="PF01467">
    <property type="entry name" value="CTP_transf_like"/>
    <property type="match status" value="1"/>
</dbReference>
<dbReference type="NCBIfam" id="TIGR00125">
    <property type="entry name" value="cyt_tran_rel"/>
    <property type="match status" value="1"/>
</dbReference>
<sequence length="182" mass="20899">MNKKRALLVGRMQPVHKGHLSVIQETLNDVDELIIGIGSAEKSHTPSNPFTGGERVLMLTKALREYDVDPSRYYIIPLEDIACNSLWVSHVKMLTPPFCKVISGNGLVQQLFEEENIPYNEPHLFNREEFSGTEVRNRMLNDEDWESLVPESVVKVIHEIKAVERIKKIHKKEVSELINEKK</sequence>
<keyword evidence="2 4" id="KW-0808">Transferase</keyword>
<dbReference type="GO" id="GO:0005737">
    <property type="term" value="C:cytoplasm"/>
    <property type="evidence" value="ECO:0007669"/>
    <property type="project" value="UniProtKB-SubCell"/>
</dbReference>
<dbReference type="CDD" id="cd02166">
    <property type="entry name" value="NMNAT_Archaea"/>
    <property type="match status" value="1"/>
</dbReference>
<gene>
    <name evidence="7" type="ORF">ASJ82_06835</name>
    <name evidence="8" type="ORF">MSCUN_14710</name>
</gene>
<dbReference type="InterPro" id="IPR004821">
    <property type="entry name" value="Cyt_trans-like"/>
</dbReference>
<keyword evidence="4" id="KW-0547">Nucleotide-binding</keyword>
<evidence type="ECO:0000313" key="7">
    <source>
        <dbReference type="EMBL" id="PAV07896.1"/>
    </source>
</evidence>
<dbReference type="RefSeq" id="WP_095608242.1">
    <property type="nucleotide sequence ID" value="NZ_CAUHCB010000005.1"/>
</dbReference>
<keyword evidence="9" id="KW-1185">Reference proteome</keyword>
<evidence type="ECO:0000259" key="6">
    <source>
        <dbReference type="Pfam" id="PF01467"/>
    </source>
</evidence>
<dbReference type="SUPFAM" id="SSF52374">
    <property type="entry name" value="Nucleotidylyl transferase"/>
    <property type="match status" value="1"/>
</dbReference>
<dbReference type="AlphaFoldDB" id="A0A2A2HF00"/>
<dbReference type="GO" id="GO:0005524">
    <property type="term" value="F:ATP binding"/>
    <property type="evidence" value="ECO:0007669"/>
    <property type="project" value="UniProtKB-KW"/>
</dbReference>
<dbReference type="Gene3D" id="3.40.50.620">
    <property type="entry name" value="HUPs"/>
    <property type="match status" value="1"/>
</dbReference>
<evidence type="ECO:0000256" key="4">
    <source>
        <dbReference type="HAMAP-Rule" id="MF_00243"/>
    </source>
</evidence>
<dbReference type="GO" id="GO:0000309">
    <property type="term" value="F:nicotinamide-nucleotide adenylyltransferase activity"/>
    <property type="evidence" value="ECO:0007669"/>
    <property type="project" value="UniProtKB-UniRule"/>
</dbReference>
<proteinExistence type="inferred from homology"/>
<dbReference type="PANTHER" id="PTHR21342">
    <property type="entry name" value="PHOSPHOPANTETHEINE ADENYLYLTRANSFERASE"/>
    <property type="match status" value="1"/>
</dbReference>
<dbReference type="EMBL" id="LWMS01000045">
    <property type="protein sequence ID" value="PWL07718.1"/>
    <property type="molecule type" value="Genomic_DNA"/>
</dbReference>
<dbReference type="Proteomes" id="UP000246004">
    <property type="component" value="Unassembled WGS sequence"/>
</dbReference>
<keyword evidence="4" id="KW-0662">Pyridine nucleotide biosynthesis</keyword>
<evidence type="ECO:0000256" key="2">
    <source>
        <dbReference type="ARBA" id="ARBA00022679"/>
    </source>
</evidence>
<keyword evidence="4" id="KW-0963">Cytoplasm</keyword>
<evidence type="ECO:0000313" key="9">
    <source>
        <dbReference type="Proteomes" id="UP000217528"/>
    </source>
</evidence>
<evidence type="ECO:0000256" key="3">
    <source>
        <dbReference type="ARBA" id="ARBA00022695"/>
    </source>
</evidence>
<dbReference type="GO" id="GO:0009435">
    <property type="term" value="P:NAD+ biosynthetic process"/>
    <property type="evidence" value="ECO:0007669"/>
    <property type="project" value="UniProtKB-UniRule"/>
</dbReference>
<dbReference type="InterPro" id="IPR014729">
    <property type="entry name" value="Rossmann-like_a/b/a_fold"/>
</dbReference>
<comment type="similarity">
    <text evidence="1 4">Belongs to the archaeal NMN adenylyltransferase family.</text>
</comment>
<feature type="domain" description="Cytidyltransferase-like" evidence="6">
    <location>
        <begin position="7"/>
        <end position="138"/>
    </location>
</feature>
<protein>
    <recommendedName>
        <fullName evidence="4 5">Nicotinamide-nucleotide adenylyltransferase</fullName>
        <ecNumber evidence="4 5">2.7.7.1</ecNumber>
    </recommendedName>
    <alternativeName>
        <fullName evidence="4">NAD(+) diphosphorylase</fullName>
    </alternativeName>
    <alternativeName>
        <fullName evidence="4">NAD(+) pyrophosphorylase</fullName>
    </alternativeName>
    <alternativeName>
        <fullName evidence="4">NMN adenylyltransferase</fullName>
    </alternativeName>
</protein>
<dbReference type="UniPathway" id="UPA00253">
    <property type="reaction ID" value="UER00600"/>
</dbReference>
<dbReference type="GO" id="GO:0016787">
    <property type="term" value="F:hydrolase activity"/>
    <property type="evidence" value="ECO:0007669"/>
    <property type="project" value="UniProtKB-KW"/>
</dbReference>
<evidence type="ECO:0000313" key="8">
    <source>
        <dbReference type="EMBL" id="PWL07718.1"/>
    </source>
</evidence>
<keyword evidence="8" id="KW-0378">Hydrolase</keyword>
<comment type="pathway">
    <text evidence="4">Cofactor biosynthesis; NAD(+) biosynthesis; NAD(+) from nicotinamide D-ribonucleotide: step 1/1.</text>
</comment>
<dbReference type="OrthoDB" id="264480at2157"/>
<dbReference type="NCBIfam" id="NF002243">
    <property type="entry name" value="PRK01153.1"/>
    <property type="match status" value="1"/>
</dbReference>
<evidence type="ECO:0000313" key="10">
    <source>
        <dbReference type="Proteomes" id="UP000246004"/>
    </source>
</evidence>
<keyword evidence="4" id="KW-0067">ATP-binding</keyword>
<evidence type="ECO:0000256" key="5">
    <source>
        <dbReference type="NCBIfam" id="TIGR01527"/>
    </source>
</evidence>
<name>A0A2A2HF00_9EURY</name>
<organism evidence="7 9">
    <name type="scientific">Methanosphaera cuniculi</name>
    <dbReference type="NCBI Taxonomy" id="1077256"/>
    <lineage>
        <taxon>Archaea</taxon>
        <taxon>Methanobacteriati</taxon>
        <taxon>Methanobacteriota</taxon>
        <taxon>Methanomada group</taxon>
        <taxon>Methanobacteria</taxon>
        <taxon>Methanobacteriales</taxon>
        <taxon>Methanobacteriaceae</taxon>
        <taxon>Methanosphaera</taxon>
    </lineage>
</organism>
<dbReference type="PANTHER" id="PTHR21342:SF0">
    <property type="entry name" value="BIFUNCTIONAL NMN ADENYLYLTRANSFERASE_NUDIX HYDROLASE"/>
    <property type="match status" value="1"/>
</dbReference>
<dbReference type="InterPro" id="IPR006418">
    <property type="entry name" value="NMN_Atrans_arc"/>
</dbReference>
<evidence type="ECO:0000256" key="1">
    <source>
        <dbReference type="ARBA" id="ARBA00010124"/>
    </source>
</evidence>
<reference evidence="8 10" key="1">
    <citation type="submission" date="2016-04" db="EMBL/GenBank/DDBJ databases">
        <title>Genome sequence of Methanosphaera cuniculi DSM 4103.</title>
        <authorList>
            <person name="Poehlein A."/>
            <person name="Seedorf H."/>
            <person name="Daniel R."/>
        </authorList>
    </citation>
    <scope>NUCLEOTIDE SEQUENCE [LARGE SCALE GENOMIC DNA]</scope>
    <source>
        <strain evidence="8 10">DSM 4103</strain>
    </source>
</reference>
<dbReference type="HAMAP" id="MF_00243">
    <property type="entry name" value="NMN_adenylyltr"/>
    <property type="match status" value="1"/>
</dbReference>
<comment type="caution">
    <text evidence="7">The sequence shown here is derived from an EMBL/GenBank/DDBJ whole genome shotgun (WGS) entry which is preliminary data.</text>
</comment>
<dbReference type="EC" id="2.7.7.1" evidence="4 5"/>
<dbReference type="Proteomes" id="UP000217528">
    <property type="component" value="Unassembled WGS sequence"/>
</dbReference>
<dbReference type="NCBIfam" id="TIGR01527">
    <property type="entry name" value="arch_NMN_Atrans"/>
    <property type="match status" value="1"/>
</dbReference>
<dbReference type="EMBL" id="LMVN01000006">
    <property type="protein sequence ID" value="PAV07896.1"/>
    <property type="molecule type" value="Genomic_DNA"/>
</dbReference>
<keyword evidence="4" id="KW-0520">NAD</keyword>
<comment type="catalytic activity">
    <reaction evidence="4">
        <text>beta-nicotinamide D-ribonucleotide + ATP + H(+) = diphosphate + NAD(+)</text>
        <dbReference type="Rhea" id="RHEA:21360"/>
        <dbReference type="ChEBI" id="CHEBI:14649"/>
        <dbReference type="ChEBI" id="CHEBI:15378"/>
        <dbReference type="ChEBI" id="CHEBI:30616"/>
        <dbReference type="ChEBI" id="CHEBI:33019"/>
        <dbReference type="ChEBI" id="CHEBI:57540"/>
        <dbReference type="EC" id="2.7.7.1"/>
    </reaction>
</comment>
<comment type="subcellular location">
    <subcellularLocation>
        <location evidence="4">Cytoplasm</location>
    </subcellularLocation>
</comment>